<evidence type="ECO:0000256" key="1">
    <source>
        <dbReference type="SAM" id="Coils"/>
    </source>
</evidence>
<evidence type="ECO:0000313" key="3">
    <source>
        <dbReference type="EMBL" id="EYC33426.1"/>
    </source>
</evidence>
<reference evidence="4" key="1">
    <citation type="journal article" date="2015" name="Nat. Genet.">
        <title>The genome and transcriptome of the zoonotic hookworm Ancylostoma ceylanicum identify infection-specific gene families.</title>
        <authorList>
            <person name="Schwarz E.M."/>
            <person name="Hu Y."/>
            <person name="Antoshechkin I."/>
            <person name="Miller M.M."/>
            <person name="Sternberg P.W."/>
            <person name="Aroian R.V."/>
        </authorList>
    </citation>
    <scope>NUCLEOTIDE SEQUENCE</scope>
    <source>
        <strain evidence="4">HY135</strain>
    </source>
</reference>
<feature type="compositionally biased region" description="Basic and acidic residues" evidence="2">
    <location>
        <begin position="355"/>
        <end position="365"/>
    </location>
</feature>
<protein>
    <submittedName>
        <fullName evidence="3">Uncharacterized protein</fullName>
    </submittedName>
</protein>
<feature type="coiled-coil region" evidence="1">
    <location>
        <begin position="172"/>
        <end position="199"/>
    </location>
</feature>
<dbReference type="AlphaFoldDB" id="A0A016W1G0"/>
<keyword evidence="4" id="KW-1185">Reference proteome</keyword>
<dbReference type="OrthoDB" id="5855762at2759"/>
<keyword evidence="1" id="KW-0175">Coiled coil</keyword>
<proteinExistence type="predicted"/>
<dbReference type="EMBL" id="JARK01001338">
    <property type="protein sequence ID" value="EYC33426.1"/>
    <property type="molecule type" value="Genomic_DNA"/>
</dbReference>
<evidence type="ECO:0000256" key="2">
    <source>
        <dbReference type="SAM" id="MobiDB-lite"/>
    </source>
</evidence>
<accession>A0A016W1G0</accession>
<evidence type="ECO:0000313" key="4">
    <source>
        <dbReference type="Proteomes" id="UP000024635"/>
    </source>
</evidence>
<gene>
    <name evidence="3" type="primary">Acey_s0002.g793</name>
    <name evidence="3" type="ORF">Y032_0002g793</name>
</gene>
<name>A0A016W1G0_9BILA</name>
<feature type="region of interest" description="Disordered" evidence="2">
    <location>
        <begin position="349"/>
        <end position="372"/>
    </location>
</feature>
<sequence>MMTWTAGKRGRLDRLGGLVVSDRRYESRLRLKAEVHLIFVVENGARSDTPRLVCQRCSRGGQPAQLGAIRLSAPNFRHFDPFENGPFVAFVPVGVPYCDCHDEKVQDMLLSPTYETRWPPAFKPMPKIPAAMPKVKRSPTEVRREELSSYEGAVLTHVADNSDFGAKMQIYANNMRKLIIAARAEVNSLMQQNTVLKRKIESGGLVECPACLLRFKPKKEQKILPKYIKVLRGRLSLEIEFSTLGEMSHWLVANQLDLNSDGLSTMVQSKEKEKNDLTAAGSPLPSLLNFEEKTELKKERLVISTHPRKEESNSGTKFNNFEKVSKVHDTNLRSHSTWFFAETAKKCQSQGNNHRHNDEGRKENKSASTVPAREGLFYHRKSGEFEVEGKWTRKKKFWPKRRLAALCPGAVCL</sequence>
<organism evidence="3 4">
    <name type="scientific">Ancylostoma ceylanicum</name>
    <dbReference type="NCBI Taxonomy" id="53326"/>
    <lineage>
        <taxon>Eukaryota</taxon>
        <taxon>Metazoa</taxon>
        <taxon>Ecdysozoa</taxon>
        <taxon>Nematoda</taxon>
        <taxon>Chromadorea</taxon>
        <taxon>Rhabditida</taxon>
        <taxon>Rhabditina</taxon>
        <taxon>Rhabditomorpha</taxon>
        <taxon>Strongyloidea</taxon>
        <taxon>Ancylostomatidae</taxon>
        <taxon>Ancylostomatinae</taxon>
        <taxon>Ancylostoma</taxon>
    </lineage>
</organism>
<comment type="caution">
    <text evidence="3">The sequence shown here is derived from an EMBL/GenBank/DDBJ whole genome shotgun (WGS) entry which is preliminary data.</text>
</comment>
<dbReference type="Proteomes" id="UP000024635">
    <property type="component" value="Unassembled WGS sequence"/>
</dbReference>